<name>T1BQD3_9ZZZZ</name>
<dbReference type="InterPro" id="IPR036390">
    <property type="entry name" value="WH_DNA-bd_sf"/>
</dbReference>
<dbReference type="EMBL" id="AUZX01003032">
    <property type="protein sequence ID" value="EQD75036.1"/>
    <property type="molecule type" value="Genomic_DNA"/>
</dbReference>
<evidence type="ECO:0000313" key="1">
    <source>
        <dbReference type="EMBL" id="EQD75036.1"/>
    </source>
</evidence>
<feature type="non-terminal residue" evidence="1">
    <location>
        <position position="1"/>
    </location>
</feature>
<gene>
    <name evidence="1" type="ORF">B1A_04179</name>
</gene>
<proteinExistence type="predicted"/>
<protein>
    <submittedName>
        <fullName evidence="1">Transcriptional regulator, Crp/Fnr family</fullName>
    </submittedName>
</protein>
<reference evidence="1" key="1">
    <citation type="submission" date="2013-08" db="EMBL/GenBank/DDBJ databases">
        <authorList>
            <person name="Mendez C."/>
            <person name="Richter M."/>
            <person name="Ferrer M."/>
            <person name="Sanchez J."/>
        </authorList>
    </citation>
    <scope>NUCLEOTIDE SEQUENCE</scope>
</reference>
<comment type="caution">
    <text evidence="1">The sequence shown here is derived from an EMBL/GenBank/DDBJ whole genome shotgun (WGS) entry which is preliminary data.</text>
</comment>
<dbReference type="SUPFAM" id="SSF46785">
    <property type="entry name" value="Winged helix' DNA-binding domain"/>
    <property type="match status" value="1"/>
</dbReference>
<reference evidence="1" key="2">
    <citation type="journal article" date="2014" name="ISME J.">
        <title>Microbial stratification in low pH oxic and suboxic macroscopic growths along an acid mine drainage.</title>
        <authorList>
            <person name="Mendez-Garcia C."/>
            <person name="Mesa V."/>
            <person name="Sprenger R.R."/>
            <person name="Richter M."/>
            <person name="Diez M.S."/>
            <person name="Solano J."/>
            <person name="Bargiela R."/>
            <person name="Golyshina O.V."/>
            <person name="Manteca A."/>
            <person name="Ramos J.L."/>
            <person name="Gallego J.R."/>
            <person name="Llorente I."/>
            <person name="Martins Dos Santos V.A."/>
            <person name="Jensen O.N."/>
            <person name="Pelaez A.I."/>
            <person name="Sanchez J."/>
            <person name="Ferrer M."/>
        </authorList>
    </citation>
    <scope>NUCLEOTIDE SEQUENCE</scope>
</reference>
<dbReference type="InterPro" id="IPR036388">
    <property type="entry name" value="WH-like_DNA-bd_sf"/>
</dbReference>
<organism evidence="1">
    <name type="scientific">mine drainage metagenome</name>
    <dbReference type="NCBI Taxonomy" id="410659"/>
    <lineage>
        <taxon>unclassified sequences</taxon>
        <taxon>metagenomes</taxon>
        <taxon>ecological metagenomes</taxon>
    </lineage>
</organism>
<accession>T1BQD3</accession>
<dbReference type="AlphaFoldDB" id="T1BQD3"/>
<dbReference type="Gene3D" id="1.10.10.10">
    <property type="entry name" value="Winged helix-like DNA-binding domain superfamily/Winged helix DNA-binding domain"/>
    <property type="match status" value="1"/>
</dbReference>
<sequence>CQVLGVRRAGVTKAATSLQLNQLIRYKRGDITILDRIGLENSSCNCYETDKTTYDRIMV</sequence>